<accession>A0A0H5QGF3</accession>
<evidence type="ECO:0000313" key="1">
    <source>
        <dbReference type="EMBL" id="CRZ01030.1"/>
    </source>
</evidence>
<dbReference type="EMBL" id="HACM01000588">
    <property type="protein sequence ID" value="CRZ01030.1"/>
    <property type="molecule type" value="Transcribed_RNA"/>
</dbReference>
<reference evidence="1" key="1">
    <citation type="submission" date="2015-04" db="EMBL/GenBank/DDBJ databases">
        <title>The genome sequence of the plant pathogenic Rhizarian Plasmodiophora brassicae reveals insights in its biotrophic life cycle and the origin of chitin synthesis.</title>
        <authorList>
            <person name="Schwelm A."/>
            <person name="Fogelqvist J."/>
            <person name="Knaust A."/>
            <person name="Julke S."/>
            <person name="Lilja T."/>
            <person name="Dhandapani V."/>
            <person name="Bonilla-Rosso G."/>
            <person name="Karlsson M."/>
            <person name="Shevchenko A."/>
            <person name="Choi S.R."/>
            <person name="Kim H.G."/>
            <person name="Park J.Y."/>
            <person name="Lim Y.P."/>
            <person name="Ludwig-Muller J."/>
            <person name="Dixelius C."/>
        </authorList>
    </citation>
    <scope>NUCLEOTIDE SEQUENCE</scope>
    <source>
        <tissue evidence="1">Potato root galls</tissue>
    </source>
</reference>
<organism evidence="1">
    <name type="scientific">Spongospora subterranea</name>
    <dbReference type="NCBI Taxonomy" id="70186"/>
    <lineage>
        <taxon>Eukaryota</taxon>
        <taxon>Sar</taxon>
        <taxon>Rhizaria</taxon>
        <taxon>Endomyxa</taxon>
        <taxon>Phytomyxea</taxon>
        <taxon>Plasmodiophorida</taxon>
        <taxon>Plasmodiophoridae</taxon>
        <taxon>Spongospora</taxon>
    </lineage>
</organism>
<protein>
    <submittedName>
        <fullName evidence="1">Uncharacterized protein</fullName>
    </submittedName>
</protein>
<name>A0A0H5QGF3_9EUKA</name>
<proteinExistence type="predicted"/>
<sequence>MEQNTSLESKIQNSKHKALPLKVFHEILNSRQNSKQETNLDDPDFVGHIQSIIVWSQPHICLLSPIRPDQGIDFLCLNVIHLLHGSLDLLLISFDVHNENKGVVVFNLLHCRLGGERIL</sequence>
<dbReference type="AlphaFoldDB" id="A0A0H5QGF3"/>